<dbReference type="RefSeq" id="WP_161793902.1">
    <property type="nucleotide sequence ID" value="NZ_FZPF01000002.1"/>
</dbReference>
<comment type="caution">
    <text evidence="2">The sequence shown here is derived from an EMBL/GenBank/DDBJ whole genome shotgun (WGS) entry which is preliminary data.</text>
</comment>
<organism evidence="2 3">
    <name type="scientific">Jannaschia aquimarina</name>
    <dbReference type="NCBI Taxonomy" id="935700"/>
    <lineage>
        <taxon>Bacteria</taxon>
        <taxon>Pseudomonadati</taxon>
        <taxon>Pseudomonadota</taxon>
        <taxon>Alphaproteobacteria</taxon>
        <taxon>Rhodobacterales</taxon>
        <taxon>Roseobacteraceae</taxon>
        <taxon>Jannaschia</taxon>
    </lineage>
</organism>
<keyword evidence="1" id="KW-0812">Transmembrane</keyword>
<proteinExistence type="predicted"/>
<protein>
    <submittedName>
        <fullName evidence="2">Uncharacterized protein</fullName>
    </submittedName>
</protein>
<dbReference type="STRING" id="935700.jaqu_36890"/>
<keyword evidence="1" id="KW-1133">Transmembrane helix</keyword>
<keyword evidence="1" id="KW-0472">Membrane</keyword>
<evidence type="ECO:0000313" key="3">
    <source>
        <dbReference type="Proteomes" id="UP000032232"/>
    </source>
</evidence>
<gene>
    <name evidence="2" type="ORF">jaqu_36890</name>
</gene>
<feature type="transmembrane region" description="Helical" evidence="1">
    <location>
        <begin position="31"/>
        <end position="51"/>
    </location>
</feature>
<dbReference type="Proteomes" id="UP000032232">
    <property type="component" value="Unassembled WGS sequence"/>
</dbReference>
<dbReference type="AlphaFoldDB" id="A0A0D1ECF9"/>
<sequence>MNRYHRTDLRNREPQTDMERLNHWLSGEVRVTRLVLVIGGVILLVAAGVALD</sequence>
<dbReference type="PATRIC" id="fig|935700.4.peg.3802"/>
<reference evidence="2 3" key="1">
    <citation type="submission" date="2015-02" db="EMBL/GenBank/DDBJ databases">
        <title>Genome Sequence of Jannaschia aquimarina DSM28248, a member of the Roseobacter clade.</title>
        <authorList>
            <person name="Voget S."/>
            <person name="Daniel R."/>
        </authorList>
    </citation>
    <scope>NUCLEOTIDE SEQUENCE [LARGE SCALE GENOMIC DNA]</scope>
    <source>
        <strain evidence="2 3">GSW-M26</strain>
    </source>
</reference>
<accession>A0A0D1ECF9</accession>
<keyword evidence="3" id="KW-1185">Reference proteome</keyword>
<name>A0A0D1ECF9_9RHOB</name>
<evidence type="ECO:0000256" key="1">
    <source>
        <dbReference type="SAM" id="Phobius"/>
    </source>
</evidence>
<dbReference type="EMBL" id="JYFE01000072">
    <property type="protein sequence ID" value="KIT14611.1"/>
    <property type="molecule type" value="Genomic_DNA"/>
</dbReference>
<evidence type="ECO:0000313" key="2">
    <source>
        <dbReference type="EMBL" id="KIT14611.1"/>
    </source>
</evidence>